<evidence type="ECO:0000313" key="1">
    <source>
        <dbReference type="EMBL" id="RSN74707.1"/>
    </source>
</evidence>
<dbReference type="Proteomes" id="UP000277582">
    <property type="component" value="Unassembled WGS sequence"/>
</dbReference>
<organism evidence="1 3">
    <name type="scientific">Candidatus Methanodesulfokora washburnensis</name>
    <dbReference type="NCBI Taxonomy" id="2478471"/>
    <lineage>
        <taxon>Archaea</taxon>
        <taxon>Thermoproteota</taxon>
        <taxon>Candidatus Korarchaeia</taxon>
        <taxon>Candidatus Korarchaeia incertae sedis</taxon>
        <taxon>Candidatus Methanodesulfokora</taxon>
    </lineage>
</organism>
<dbReference type="RefSeq" id="WP_125671412.1">
    <property type="nucleotide sequence ID" value="NZ_RCOS01000087.1"/>
</dbReference>
<protein>
    <submittedName>
        <fullName evidence="1">Uncharacterized protein</fullName>
    </submittedName>
</protein>
<evidence type="ECO:0000313" key="3">
    <source>
        <dbReference type="Proteomes" id="UP000277582"/>
    </source>
</evidence>
<reference evidence="2 4" key="2">
    <citation type="journal article" date="2019" name="Nat. Microbiol.">
        <title>Wide diversity of methane and short-chain alkane metabolisms in uncultured archaea.</title>
        <authorList>
            <person name="Borrel G."/>
            <person name="Adam P.S."/>
            <person name="McKay L.J."/>
            <person name="Chen L.X."/>
            <person name="Sierra-Garcia I.N."/>
            <person name="Sieber C.M."/>
            <person name="Letourneur Q."/>
            <person name="Ghozlane A."/>
            <person name="Andersen G.L."/>
            <person name="Li W.J."/>
            <person name="Hallam S.J."/>
            <person name="Muyzer G."/>
            <person name="de Oliveira V.M."/>
            <person name="Inskeep W.P."/>
            <person name="Banfield J.F."/>
            <person name="Gribaldo S."/>
        </authorList>
    </citation>
    <scope>NUCLEOTIDE SEQUENCE [LARGE SCALE GENOMIC DNA]</scope>
    <source>
        <strain evidence="2">NM4</strain>
    </source>
</reference>
<comment type="caution">
    <text evidence="1">The sequence shown here is derived from an EMBL/GenBank/DDBJ whole genome shotgun (WGS) entry which is preliminary data.</text>
</comment>
<reference evidence="1 3" key="1">
    <citation type="submission" date="2018-10" db="EMBL/GenBank/DDBJ databases">
        <title>Co-occurring genomic capacity for anaerobic methane metabolism and dissimilatory sulfite reduction discovered in the Korarchaeota.</title>
        <authorList>
            <person name="Mckay L.J."/>
            <person name="Dlakic M."/>
            <person name="Fields M.W."/>
            <person name="Delmont T.O."/>
            <person name="Eren A.M."/>
            <person name="Jay Z.J."/>
            <person name="Klingelsmith K.B."/>
            <person name="Rusch D.B."/>
            <person name="Inskeep W.P."/>
        </authorList>
    </citation>
    <scope>NUCLEOTIDE SEQUENCE [LARGE SCALE GENOMIC DNA]</scope>
    <source>
        <strain evidence="1 3">MDKW</strain>
    </source>
</reference>
<gene>
    <name evidence="1" type="ORF">D6D85_07590</name>
    <name evidence="2" type="ORF">EF810_07370</name>
</gene>
<dbReference type="Proteomes" id="UP000316217">
    <property type="component" value="Unassembled WGS sequence"/>
</dbReference>
<accession>A0A429GLS6</accession>
<evidence type="ECO:0000313" key="4">
    <source>
        <dbReference type="Proteomes" id="UP000316217"/>
    </source>
</evidence>
<keyword evidence="3" id="KW-1185">Reference proteome</keyword>
<dbReference type="EMBL" id="RXII01000116">
    <property type="protein sequence ID" value="RZN58572.1"/>
    <property type="molecule type" value="Genomic_DNA"/>
</dbReference>
<sequence>MGRRTVNLEAGNILMGTTSFLSFNIPEDWRAFPIGVAEVESSRRTGDRSWVTNGYIMVGLSSERGEEVLMTIKTSEPIKKFDIERWIHDKARKGMLHGVIMVNGHKCGYMMNRIEKGIIKREKLIELTLCFFCDITKRKIEIKLTGRKEENVMLFKELIVDLSCH</sequence>
<proteinExistence type="predicted"/>
<evidence type="ECO:0000313" key="2">
    <source>
        <dbReference type="EMBL" id="RZN58572.1"/>
    </source>
</evidence>
<dbReference type="AlphaFoldDB" id="A0A429GLS6"/>
<name>A0A429GLS6_9CREN</name>
<dbReference type="EMBL" id="RCOS01000087">
    <property type="protein sequence ID" value="RSN74707.1"/>
    <property type="molecule type" value="Genomic_DNA"/>
</dbReference>